<dbReference type="Gene3D" id="1.10.443.20">
    <property type="entry name" value="Centromere DNA-binding protein complex CBF3 subunit, domain 2"/>
    <property type="match status" value="1"/>
</dbReference>
<evidence type="ECO:0000256" key="1">
    <source>
        <dbReference type="SAM" id="Coils"/>
    </source>
</evidence>
<dbReference type="InterPro" id="IPR038279">
    <property type="entry name" value="Ndc10_dom2_sf"/>
</dbReference>
<feature type="compositionally biased region" description="Low complexity" evidence="2">
    <location>
        <begin position="575"/>
        <end position="601"/>
    </location>
</feature>
<feature type="compositionally biased region" description="Low complexity" evidence="2">
    <location>
        <begin position="552"/>
        <end position="567"/>
    </location>
</feature>
<feature type="compositionally biased region" description="Basic residues" evidence="2">
    <location>
        <begin position="608"/>
        <end position="619"/>
    </location>
</feature>
<evidence type="ECO:0000313" key="5">
    <source>
        <dbReference type="Proteomes" id="UP001204833"/>
    </source>
</evidence>
<dbReference type="AlphaFoldDB" id="A0AAD5FZX0"/>
<sequence length="783" mass="89515">MISDSDESPTTDDHEYTIDDYYKLVKPLWSHKNVNFDPKIDHHKVFRSLVDLSLTRTMLLSDLQKTSIAIGDLSVRKMRNVDNIVVRIGDDSLDSDSFSKSQAKESDVRSHESSSVLASSGTLYSSCVRSRYVEFCPCSAISAYLFSRFHIPNHEGQLELQLEDPEDTTSILKVKLLRGRNSVVPMSSSQQAKTIGKVLKIAGFNRSDTNLRRLLLAHAFELPARLSAQMIEDLPFDTVVQVAGFDTEKDYSILRSACNPPQNLLDKIFPFINEAGGEKGSKPRKGSEVGGSENCTLASQETIDVKQKQVRELLKMLRESLCQDMIIIKKRYPHNPLSKCEIFNSPEFEAFVKKVEKNGDYDRLMRESCFNPQDDETESDSDDPWPSSIDFDSKEDMQRLMEFQNSKLKRMEKDIENGLQQQLQVSNHLYNFIEKQTEAMNKQSDFLRNIQNSINGLIILGSSKNKNNEYLAQQSLQDTARYINSGENEHIRAGIDNTLGLLSRLRSQDQHHREREREREREGGTTSTASPSQSALSHTKTYPSVYSPPAPTFYQPQQPQQVYVAPTTSTHRPSEASISSRSSMVSSSSPQFQPPSSQLQPQQPPPQKQHHLHNLHHHQQNVPRSSLSHTSFSHNTSPAQFPHQQQPPQEPFPSSSSSLLTQFAQPVKTPRESTLEKRLSRQASTLYEMWDDFKNLEKELAQHNISVTEWLKVHGSSERQFRHTRLKIIKFVEEEARRRNVTVGVVKEMLHNKMRNRLRPWTLDEVQRMLTSGRRIDLDDPRL</sequence>
<evidence type="ECO:0000259" key="3">
    <source>
        <dbReference type="Pfam" id="PF16787"/>
    </source>
</evidence>
<feature type="region of interest" description="Disordered" evidence="2">
    <location>
        <begin position="506"/>
        <end position="675"/>
    </location>
</feature>
<evidence type="ECO:0000313" key="4">
    <source>
        <dbReference type="EMBL" id="KAI5962757.1"/>
    </source>
</evidence>
<gene>
    <name evidence="4" type="ORF">KGF57_001409</name>
</gene>
<keyword evidence="1" id="KW-0175">Coiled coil</keyword>
<keyword evidence="5" id="KW-1185">Reference proteome</keyword>
<protein>
    <recommendedName>
        <fullName evidence="3">Ndc10 domain-containing protein</fullName>
    </recommendedName>
</protein>
<dbReference type="RefSeq" id="XP_051610068.1">
    <property type="nucleotide sequence ID" value="XM_051750611.1"/>
</dbReference>
<feature type="compositionally biased region" description="Polar residues" evidence="2">
    <location>
        <begin position="622"/>
        <end position="636"/>
    </location>
</feature>
<name>A0AAD5FZX0_9ASCO</name>
<dbReference type="InterPro" id="IPR031872">
    <property type="entry name" value="NDC10_II"/>
</dbReference>
<feature type="region of interest" description="Disordered" evidence="2">
    <location>
        <begin position="371"/>
        <end position="391"/>
    </location>
</feature>
<dbReference type="EMBL" id="JAIHNG010000066">
    <property type="protein sequence ID" value="KAI5962757.1"/>
    <property type="molecule type" value="Genomic_DNA"/>
</dbReference>
<dbReference type="Pfam" id="PF16787">
    <property type="entry name" value="NDC10_II"/>
    <property type="match status" value="2"/>
</dbReference>
<accession>A0AAD5FZX0</accession>
<feature type="compositionally biased region" description="Low complexity" evidence="2">
    <location>
        <begin position="637"/>
        <end position="665"/>
    </location>
</feature>
<comment type="caution">
    <text evidence="4">The sequence shown here is derived from an EMBL/GenBank/DDBJ whole genome shotgun (WGS) entry which is preliminary data.</text>
</comment>
<dbReference type="GeneID" id="76149468"/>
<evidence type="ECO:0000256" key="2">
    <source>
        <dbReference type="SAM" id="MobiDB-lite"/>
    </source>
</evidence>
<organism evidence="4 5">
    <name type="scientific">Candida theae</name>
    <dbReference type="NCBI Taxonomy" id="1198502"/>
    <lineage>
        <taxon>Eukaryota</taxon>
        <taxon>Fungi</taxon>
        <taxon>Dikarya</taxon>
        <taxon>Ascomycota</taxon>
        <taxon>Saccharomycotina</taxon>
        <taxon>Pichiomycetes</taxon>
        <taxon>Debaryomycetaceae</taxon>
        <taxon>Candida/Lodderomyces clade</taxon>
        <taxon>Candida</taxon>
    </lineage>
</organism>
<feature type="domain" description="Ndc10" evidence="3">
    <location>
        <begin position="236"/>
        <end position="348"/>
    </location>
</feature>
<feature type="domain" description="Ndc10" evidence="3">
    <location>
        <begin position="42"/>
        <end position="183"/>
    </location>
</feature>
<proteinExistence type="predicted"/>
<reference evidence="4 5" key="1">
    <citation type="journal article" date="2022" name="DNA Res.">
        <title>Genome analysis of five recently described species of the CUG-Ser clade uncovers Candida theae as a new hybrid lineage with pathogenic potential in the Candida parapsilosis species complex.</title>
        <authorList>
            <person name="Mixao V."/>
            <person name="Del Olmo V."/>
            <person name="Hegedusova E."/>
            <person name="Saus E."/>
            <person name="Pryszcz L."/>
            <person name="Cillingova A."/>
            <person name="Nosek J."/>
            <person name="Gabaldon T."/>
        </authorList>
    </citation>
    <scope>NUCLEOTIDE SEQUENCE [LARGE SCALE GENOMIC DNA]</scope>
    <source>
        <strain evidence="4 5">CBS 12239</strain>
    </source>
</reference>
<feature type="compositionally biased region" description="Acidic residues" evidence="2">
    <location>
        <begin position="373"/>
        <end position="383"/>
    </location>
</feature>
<feature type="compositionally biased region" description="Basic and acidic residues" evidence="2">
    <location>
        <begin position="506"/>
        <end position="523"/>
    </location>
</feature>
<dbReference type="Proteomes" id="UP001204833">
    <property type="component" value="Unassembled WGS sequence"/>
</dbReference>
<feature type="compositionally biased region" description="Polar residues" evidence="2">
    <location>
        <begin position="524"/>
        <end position="544"/>
    </location>
</feature>
<dbReference type="GO" id="GO:0003677">
    <property type="term" value="F:DNA binding"/>
    <property type="evidence" value="ECO:0007669"/>
    <property type="project" value="InterPro"/>
</dbReference>
<feature type="coiled-coil region" evidence="1">
    <location>
        <begin position="394"/>
        <end position="421"/>
    </location>
</feature>